<keyword evidence="1" id="KW-0547">Nucleotide-binding</keyword>
<dbReference type="CDD" id="cd18793">
    <property type="entry name" value="SF2_C_SNF"/>
    <property type="match status" value="1"/>
</dbReference>
<evidence type="ECO:0000256" key="2">
    <source>
        <dbReference type="ARBA" id="ARBA00022801"/>
    </source>
</evidence>
<dbReference type="OrthoDB" id="3800486at2759"/>
<dbReference type="GO" id="GO:0006281">
    <property type="term" value="P:DNA repair"/>
    <property type="evidence" value="ECO:0007669"/>
    <property type="project" value="TreeGrafter"/>
</dbReference>
<protein>
    <submittedName>
        <fullName evidence="6">Putative ATP-dependent helicase</fullName>
    </submittedName>
</protein>
<evidence type="ECO:0000256" key="4">
    <source>
        <dbReference type="ARBA" id="ARBA00022840"/>
    </source>
</evidence>
<dbReference type="Proteomes" id="UP000190776">
    <property type="component" value="Unassembled WGS sequence"/>
</dbReference>
<dbReference type="Pfam" id="PF00271">
    <property type="entry name" value="Helicase_C"/>
    <property type="match status" value="1"/>
</dbReference>
<dbReference type="PANTHER" id="PTHR45626">
    <property type="entry name" value="TRANSCRIPTION TERMINATION FACTOR 2-RELATED"/>
    <property type="match status" value="1"/>
</dbReference>
<dbReference type="InterPro" id="IPR049730">
    <property type="entry name" value="SNF2/RAD54-like_C"/>
</dbReference>
<dbReference type="Gene3D" id="3.40.50.300">
    <property type="entry name" value="P-loop containing nucleotide triphosphate hydrolases"/>
    <property type="match status" value="1"/>
</dbReference>
<comment type="caution">
    <text evidence="6">The sequence shown here is derived from an EMBL/GenBank/DDBJ whole genome shotgun (WGS) entry which is preliminary data.</text>
</comment>
<dbReference type="InterPro" id="IPR050628">
    <property type="entry name" value="SNF2_RAD54_helicase_TF"/>
</dbReference>
<dbReference type="GO" id="GO:0004386">
    <property type="term" value="F:helicase activity"/>
    <property type="evidence" value="ECO:0007669"/>
    <property type="project" value="UniProtKB-KW"/>
</dbReference>
<dbReference type="InterPro" id="IPR001650">
    <property type="entry name" value="Helicase_C-like"/>
</dbReference>
<organism evidence="6 7">
    <name type="scientific">Diplodia seriata</name>
    <dbReference type="NCBI Taxonomy" id="420778"/>
    <lineage>
        <taxon>Eukaryota</taxon>
        <taxon>Fungi</taxon>
        <taxon>Dikarya</taxon>
        <taxon>Ascomycota</taxon>
        <taxon>Pezizomycotina</taxon>
        <taxon>Dothideomycetes</taxon>
        <taxon>Dothideomycetes incertae sedis</taxon>
        <taxon>Botryosphaeriales</taxon>
        <taxon>Botryosphaeriaceae</taxon>
        <taxon>Diplodia</taxon>
    </lineage>
</organism>
<accession>A0A1S8B669</accession>
<dbReference type="PROSITE" id="PS51194">
    <property type="entry name" value="HELICASE_CTER"/>
    <property type="match status" value="1"/>
</dbReference>
<dbReference type="InterPro" id="IPR000330">
    <property type="entry name" value="SNF2_N"/>
</dbReference>
<proteinExistence type="predicted"/>
<evidence type="ECO:0000256" key="1">
    <source>
        <dbReference type="ARBA" id="ARBA00022741"/>
    </source>
</evidence>
<dbReference type="PANTHER" id="PTHR45626:SF17">
    <property type="entry name" value="HELICASE-LIKE TRANSCRIPTION FACTOR"/>
    <property type="match status" value="1"/>
</dbReference>
<dbReference type="SUPFAM" id="SSF52540">
    <property type="entry name" value="P-loop containing nucleoside triphosphate hydrolases"/>
    <property type="match status" value="1"/>
</dbReference>
<dbReference type="InterPro" id="IPR027417">
    <property type="entry name" value="P-loop_NTPase"/>
</dbReference>
<evidence type="ECO:0000313" key="7">
    <source>
        <dbReference type="Proteomes" id="UP000190776"/>
    </source>
</evidence>
<dbReference type="STRING" id="420778.A0A1S8B669"/>
<dbReference type="GO" id="GO:0005634">
    <property type="term" value="C:nucleus"/>
    <property type="evidence" value="ECO:0007669"/>
    <property type="project" value="TreeGrafter"/>
</dbReference>
<gene>
    <name evidence="6" type="ORF">BK809_0001087</name>
</gene>
<keyword evidence="4" id="KW-0067">ATP-binding</keyword>
<evidence type="ECO:0000259" key="5">
    <source>
        <dbReference type="PROSITE" id="PS51194"/>
    </source>
</evidence>
<dbReference type="AlphaFoldDB" id="A0A1S8B669"/>
<sequence>MDYDVIITSYAFVMAQHRKRVNFIQKIRKFQQNGTGLPPSRPNLSLFSEIFRWGNIKAPYLVLDEVNAIKNPRSLTFSAIEELRSLADTCVMLTGSPLDNTWQDLFAFLQLLEGHNIRQKRKMLYLLGTPDTKRPGRFRPPTAQRFLRLIQIMNGFMVRRPDTTMDLPPLVEIPVTFTLDGTEAAASNAEYEKYKRALRSKALDNVHGAASRGAKTSALPAEDSKGLQFLHLTRALQYACHPQLVQIMRFARIKHATGLHDDSAAADMLEDPAAIAEWTSWRETIRQDDNWMSSRVTAVIDSFNRRRDIDPACSVIIFDESVYFLDIIEIAFAAMYEPVSCLRYDGRQAPDKRDRILEEFKMAAGSKVLLMSRATGGLGLNITSANVVILCSPWWKKEWEIQALKRVHRTGQERTVHLITISAVNCDAELYKAKTRDRKHEFNSKVVSAITRRDDEAPRVWDNFR</sequence>
<dbReference type="SMART" id="SM00490">
    <property type="entry name" value="HELICc"/>
    <property type="match status" value="1"/>
</dbReference>
<dbReference type="Pfam" id="PF00176">
    <property type="entry name" value="SNF2-rel_dom"/>
    <property type="match status" value="1"/>
</dbReference>
<dbReference type="GO" id="GO:0005524">
    <property type="term" value="F:ATP binding"/>
    <property type="evidence" value="ECO:0007669"/>
    <property type="project" value="UniProtKB-KW"/>
</dbReference>
<keyword evidence="2" id="KW-0378">Hydrolase</keyword>
<dbReference type="EMBL" id="MSZU01000113">
    <property type="protein sequence ID" value="OMP82896.1"/>
    <property type="molecule type" value="Genomic_DNA"/>
</dbReference>
<name>A0A1S8B669_9PEZI</name>
<evidence type="ECO:0000256" key="3">
    <source>
        <dbReference type="ARBA" id="ARBA00022806"/>
    </source>
</evidence>
<dbReference type="InterPro" id="IPR038718">
    <property type="entry name" value="SNF2-like_sf"/>
</dbReference>
<keyword evidence="3 6" id="KW-0347">Helicase</keyword>
<dbReference type="GO" id="GO:0008094">
    <property type="term" value="F:ATP-dependent activity, acting on DNA"/>
    <property type="evidence" value="ECO:0007669"/>
    <property type="project" value="TreeGrafter"/>
</dbReference>
<dbReference type="GO" id="GO:0016787">
    <property type="term" value="F:hydrolase activity"/>
    <property type="evidence" value="ECO:0007669"/>
    <property type="project" value="UniProtKB-KW"/>
</dbReference>
<dbReference type="Gene3D" id="3.40.50.10810">
    <property type="entry name" value="Tandem AAA-ATPase domain"/>
    <property type="match status" value="1"/>
</dbReference>
<feature type="domain" description="Helicase C-terminal" evidence="5">
    <location>
        <begin position="295"/>
        <end position="454"/>
    </location>
</feature>
<evidence type="ECO:0000313" key="6">
    <source>
        <dbReference type="EMBL" id="OMP82896.1"/>
    </source>
</evidence>
<reference evidence="6 7" key="1">
    <citation type="submission" date="2017-01" db="EMBL/GenBank/DDBJ databases">
        <title>Draft genome sequence of Diplodia seriata F98.1, a fungal species involved in grapevine trunk diseases.</title>
        <authorList>
            <person name="Robert-Siegwald G."/>
            <person name="Vallet J."/>
            <person name="Abou-Mansour E."/>
            <person name="Xu J."/>
            <person name="Rey P."/>
            <person name="Bertsch C."/>
            <person name="Rego C."/>
            <person name="Larignon P."/>
            <person name="Fontaine F."/>
            <person name="Lebrun M.-H."/>
        </authorList>
    </citation>
    <scope>NUCLEOTIDE SEQUENCE [LARGE SCALE GENOMIC DNA]</scope>
    <source>
        <strain evidence="6 7">F98.1</strain>
    </source>
</reference>